<dbReference type="EMBL" id="ANFO01000917">
    <property type="protein sequence ID" value="KGQ05716.1"/>
    <property type="molecule type" value="Genomic_DNA"/>
</dbReference>
<dbReference type="STRING" id="1245745.A0A0A2VCX3"/>
<dbReference type="OrthoDB" id="430051at2759"/>
<dbReference type="Proteomes" id="UP000030106">
    <property type="component" value="Unassembled WGS sequence"/>
</dbReference>
<evidence type="ECO:0000313" key="2">
    <source>
        <dbReference type="EMBL" id="KGQ05716.1"/>
    </source>
</evidence>
<sequence>MVLYSNYANGDFRSGKWYCGCNKEVIWRPSKQENSKGKLYASCIYWRSDEREKDCKFFLAEADEPRARLEKAPSAPQTPVARRTTEAVPTPHTGSSSRVNLFSGVGRAGRLSSVNDSPTARRFAHVDTSDDDLASVVIHVLKQEGIVLRSSTESLVRHAIGSHVGKHEAALKNSNDSLAFALQRLDELESDAAAE</sequence>
<evidence type="ECO:0000313" key="3">
    <source>
        <dbReference type="Proteomes" id="UP000030106"/>
    </source>
</evidence>
<comment type="caution">
    <text evidence="2">The sequence shown here is derived from an EMBL/GenBank/DDBJ whole genome shotgun (WGS) entry which is preliminary data.</text>
</comment>
<gene>
    <name evidence="2" type="ORF">BBAD15_g9038</name>
</gene>
<evidence type="ECO:0008006" key="4">
    <source>
        <dbReference type="Google" id="ProtNLM"/>
    </source>
</evidence>
<organism evidence="2 3">
    <name type="scientific">Beauveria bassiana D1-5</name>
    <dbReference type="NCBI Taxonomy" id="1245745"/>
    <lineage>
        <taxon>Eukaryota</taxon>
        <taxon>Fungi</taxon>
        <taxon>Dikarya</taxon>
        <taxon>Ascomycota</taxon>
        <taxon>Pezizomycotina</taxon>
        <taxon>Sordariomycetes</taxon>
        <taxon>Hypocreomycetidae</taxon>
        <taxon>Hypocreales</taxon>
        <taxon>Cordycipitaceae</taxon>
        <taxon>Beauveria</taxon>
    </lineage>
</organism>
<name>A0A0A2VCX3_BEABA</name>
<dbReference type="AlphaFoldDB" id="A0A0A2VCX3"/>
<evidence type="ECO:0000256" key="1">
    <source>
        <dbReference type="SAM" id="MobiDB-lite"/>
    </source>
</evidence>
<dbReference type="HOGENOM" id="CLU_120554_0_0_1"/>
<protein>
    <recommendedName>
        <fullName evidence="4">Zinc finger GRF-type domain-containing protein</fullName>
    </recommendedName>
</protein>
<accession>A0A0A2VCX3</accession>
<reference evidence="2 3" key="1">
    <citation type="submission" date="2012-10" db="EMBL/GenBank/DDBJ databases">
        <title>Genome sequencing and analysis of entomopathogenic fungi Beauveria bassiana D1-5.</title>
        <authorList>
            <person name="Li Q."/>
            <person name="Wang L."/>
            <person name="Zhang Z."/>
            <person name="Wang Q."/>
            <person name="Ren J."/>
            <person name="Wang M."/>
            <person name="Xu W."/>
            <person name="Wang J."/>
            <person name="Lu Y."/>
            <person name="Du Q."/>
            <person name="Sun Z."/>
        </authorList>
    </citation>
    <scope>NUCLEOTIDE SEQUENCE [LARGE SCALE GENOMIC DNA]</scope>
    <source>
        <strain evidence="2 3">D1-5</strain>
    </source>
</reference>
<feature type="region of interest" description="Disordered" evidence="1">
    <location>
        <begin position="68"/>
        <end position="99"/>
    </location>
</feature>
<proteinExistence type="predicted"/>